<organism evidence="1 2">
    <name type="scientific">Novipirellula herctigrandis</name>
    <dbReference type="NCBI Taxonomy" id="2527986"/>
    <lineage>
        <taxon>Bacteria</taxon>
        <taxon>Pseudomonadati</taxon>
        <taxon>Planctomycetota</taxon>
        <taxon>Planctomycetia</taxon>
        <taxon>Pirellulales</taxon>
        <taxon>Pirellulaceae</taxon>
        <taxon>Novipirellula</taxon>
    </lineage>
</organism>
<dbReference type="EMBL" id="SJPJ01000001">
    <property type="protein sequence ID" value="TWT79597.1"/>
    <property type="molecule type" value="Genomic_DNA"/>
</dbReference>
<name>A0A5C5YYF3_9BACT</name>
<accession>A0A5C5YYF3</accession>
<protein>
    <submittedName>
        <fullName evidence="1">Uncharacterized protein</fullName>
    </submittedName>
</protein>
<sequence length="66" mass="7162">MFCSAKAVFQCNGCVSMQWLCFNAMAVFIGPRFNLLPNTVTKLDCAGLSHEQTVCHESMVFAGQAG</sequence>
<reference evidence="1 2" key="1">
    <citation type="submission" date="2019-02" db="EMBL/GenBank/DDBJ databases">
        <title>Deep-cultivation of Planctomycetes and their phenomic and genomic characterization uncovers novel biology.</title>
        <authorList>
            <person name="Wiegand S."/>
            <person name="Jogler M."/>
            <person name="Boedeker C."/>
            <person name="Pinto D."/>
            <person name="Vollmers J."/>
            <person name="Rivas-Marin E."/>
            <person name="Kohn T."/>
            <person name="Peeters S.H."/>
            <person name="Heuer A."/>
            <person name="Rast P."/>
            <person name="Oberbeckmann S."/>
            <person name="Bunk B."/>
            <person name="Jeske O."/>
            <person name="Meyerdierks A."/>
            <person name="Storesund J.E."/>
            <person name="Kallscheuer N."/>
            <person name="Luecker S."/>
            <person name="Lage O.M."/>
            <person name="Pohl T."/>
            <person name="Merkel B.J."/>
            <person name="Hornburger P."/>
            <person name="Mueller R.-W."/>
            <person name="Bruemmer F."/>
            <person name="Labrenz M."/>
            <person name="Spormann A.M."/>
            <person name="Op Den Camp H."/>
            <person name="Overmann J."/>
            <person name="Amann R."/>
            <person name="Jetten M.S.M."/>
            <person name="Mascher T."/>
            <person name="Medema M.H."/>
            <person name="Devos D.P."/>
            <person name="Kaster A.-K."/>
            <person name="Ovreas L."/>
            <person name="Rohde M."/>
            <person name="Galperin M.Y."/>
            <person name="Jogler C."/>
        </authorList>
    </citation>
    <scope>NUCLEOTIDE SEQUENCE [LARGE SCALE GENOMIC DNA]</scope>
    <source>
        <strain evidence="1 2">CA13</strain>
    </source>
</reference>
<keyword evidence="2" id="KW-1185">Reference proteome</keyword>
<gene>
    <name evidence="1" type="ORF">CA13_10010</name>
</gene>
<proteinExistence type="predicted"/>
<dbReference type="Proteomes" id="UP000315010">
    <property type="component" value="Unassembled WGS sequence"/>
</dbReference>
<evidence type="ECO:0000313" key="2">
    <source>
        <dbReference type="Proteomes" id="UP000315010"/>
    </source>
</evidence>
<evidence type="ECO:0000313" key="1">
    <source>
        <dbReference type="EMBL" id="TWT79597.1"/>
    </source>
</evidence>
<comment type="caution">
    <text evidence="1">The sequence shown here is derived from an EMBL/GenBank/DDBJ whole genome shotgun (WGS) entry which is preliminary data.</text>
</comment>
<dbReference type="AlphaFoldDB" id="A0A5C5YYF3"/>